<keyword evidence="1" id="KW-1133">Transmembrane helix</keyword>
<name>A0AAJ6V6E3_POPEU</name>
<feature type="transmembrane region" description="Helical" evidence="1">
    <location>
        <begin position="35"/>
        <end position="56"/>
    </location>
</feature>
<reference evidence="3" key="1">
    <citation type="submission" date="2025-08" db="UniProtKB">
        <authorList>
            <consortium name="RefSeq"/>
        </authorList>
    </citation>
    <scope>IDENTIFICATION</scope>
</reference>
<proteinExistence type="predicted"/>
<keyword evidence="1" id="KW-0812">Transmembrane</keyword>
<dbReference type="AlphaFoldDB" id="A0AAJ6V6E3"/>
<dbReference type="KEGG" id="peu:105137902"/>
<keyword evidence="1" id="KW-0472">Membrane</keyword>
<evidence type="ECO:0000256" key="1">
    <source>
        <dbReference type="SAM" id="Phobius"/>
    </source>
</evidence>
<evidence type="ECO:0000313" key="2">
    <source>
        <dbReference type="Proteomes" id="UP000694918"/>
    </source>
</evidence>
<dbReference type="RefSeq" id="XP_011042145.1">
    <property type="nucleotide sequence ID" value="XM_011043843.1"/>
</dbReference>
<protein>
    <submittedName>
        <fullName evidence="3">Uncharacterized protein LOC105137902</fullName>
    </submittedName>
</protein>
<organism evidence="2 3">
    <name type="scientific">Populus euphratica</name>
    <name type="common">Euphrates poplar</name>
    <dbReference type="NCBI Taxonomy" id="75702"/>
    <lineage>
        <taxon>Eukaryota</taxon>
        <taxon>Viridiplantae</taxon>
        <taxon>Streptophyta</taxon>
        <taxon>Embryophyta</taxon>
        <taxon>Tracheophyta</taxon>
        <taxon>Spermatophyta</taxon>
        <taxon>Magnoliopsida</taxon>
        <taxon>eudicotyledons</taxon>
        <taxon>Gunneridae</taxon>
        <taxon>Pentapetalae</taxon>
        <taxon>rosids</taxon>
        <taxon>fabids</taxon>
        <taxon>Malpighiales</taxon>
        <taxon>Salicaceae</taxon>
        <taxon>Saliceae</taxon>
        <taxon>Populus</taxon>
    </lineage>
</organism>
<dbReference type="Proteomes" id="UP000694918">
    <property type="component" value="Unplaced"/>
</dbReference>
<sequence>MFTCGFCRKSDYFWVVYNFMPIKTQLNSHPLSSALWFRFLNLPILLLLLACEGFAINESTAVTFALHFQIFSYLTPAIVSQTVSTFAVVDCRCFLCHIHFIDWAEEIFRTLELLRISSCGLCFRLPVQSCTFSHFSSAVRLSELL</sequence>
<gene>
    <name evidence="3" type="primary">LOC105137902</name>
</gene>
<dbReference type="GeneID" id="105137902"/>
<accession>A0AAJ6V6E3</accession>
<evidence type="ECO:0000313" key="3">
    <source>
        <dbReference type="RefSeq" id="XP_011042145.1"/>
    </source>
</evidence>
<keyword evidence="2" id="KW-1185">Reference proteome</keyword>